<keyword evidence="2" id="KW-1185">Reference proteome</keyword>
<organism evidence="1 2">
    <name type="scientific">Vibrio phage 2 TSL-2019</name>
    <dbReference type="NCBI Taxonomy" id="2508172"/>
    <lineage>
        <taxon>Viruses</taxon>
        <taxon>Duplodnaviria</taxon>
        <taxon>Heunggongvirae</taxon>
        <taxon>Uroviricota</taxon>
        <taxon>Caudoviricetes</taxon>
        <taxon>Chimalliviridae</taxon>
        <taxon>Gorgonvirinae</taxon>
        <taxon>Aphroditevirus</taxon>
        <taxon>Aphroditevirus av2TSL2019</taxon>
    </lineage>
</organism>
<protein>
    <submittedName>
        <fullName evidence="1">Uncharacterized protein</fullName>
    </submittedName>
</protein>
<evidence type="ECO:0000313" key="2">
    <source>
        <dbReference type="Proteomes" id="UP000320660"/>
    </source>
</evidence>
<reference evidence="1 2" key="1">
    <citation type="submission" date="2019-01" db="EMBL/GenBank/DDBJ databases">
        <authorList>
            <person name="Le T.S."/>
            <person name="Kurtboke I."/>
        </authorList>
    </citation>
    <scope>NUCLEOTIDE SEQUENCE [LARGE SCALE GENOMIC DNA]</scope>
</reference>
<dbReference type="GeneID" id="55613578"/>
<dbReference type="KEGG" id="vg:55613578"/>
<dbReference type="Proteomes" id="UP000320660">
    <property type="component" value="Segment"/>
</dbReference>
<sequence>MNSVRIVNRRRLVVFRKDEIDLSVIKLLRTLKKRPEKKRFLLVEFGEPLDDRINPKHAVLKLTNFSYDKDGNLTSLIYPADTDNPTITLGGCTKRISIGQLLLTSKVPTFEFKFKRVKRPVLCDGEQVLDEHGRKQYFMNCCIYVESKESPILSVGKN</sequence>
<accession>A0A513PWR8</accession>
<dbReference type="EMBL" id="MK368614">
    <property type="protein sequence ID" value="QAU04365.1"/>
    <property type="molecule type" value="Genomic_DNA"/>
</dbReference>
<name>A0A513PWR8_9CAUD</name>
<proteinExistence type="predicted"/>
<dbReference type="RefSeq" id="YP_009843312.1">
    <property type="nucleotide sequence ID" value="NC_048747.1"/>
</dbReference>
<evidence type="ECO:0000313" key="1">
    <source>
        <dbReference type="EMBL" id="QAU04365.1"/>
    </source>
</evidence>